<dbReference type="SUPFAM" id="SSF47473">
    <property type="entry name" value="EF-hand"/>
    <property type="match status" value="1"/>
</dbReference>
<dbReference type="Proteomes" id="UP000824782">
    <property type="component" value="Unassembled WGS sequence"/>
</dbReference>
<sequence length="170" mass="19546">MFLIIVWRRRSGGGGFPSVGRGGGGGVLWQWTVPGEFLTFSVMYFTSSFLDRGPIAPLLRRLHNYRPTPPPPRSHISVVQSNESEEERNFRRLFTQLAGDDMEVSPTELMGILNKVVGRRDLYLDAAVQSDSTGKLGFEEFKYLWNNIKKWQLNGKLYQMIRLKSRRYSD</sequence>
<organism evidence="8 9">
    <name type="scientific">Engystomops pustulosus</name>
    <name type="common">Tungara frog</name>
    <name type="synonym">Physalaemus pustulosus</name>
    <dbReference type="NCBI Taxonomy" id="76066"/>
    <lineage>
        <taxon>Eukaryota</taxon>
        <taxon>Metazoa</taxon>
        <taxon>Chordata</taxon>
        <taxon>Craniata</taxon>
        <taxon>Vertebrata</taxon>
        <taxon>Euteleostomi</taxon>
        <taxon>Amphibia</taxon>
        <taxon>Batrachia</taxon>
        <taxon>Anura</taxon>
        <taxon>Neobatrachia</taxon>
        <taxon>Hyloidea</taxon>
        <taxon>Leptodactylidae</taxon>
        <taxon>Leiuperinae</taxon>
        <taxon>Engystomops</taxon>
    </lineage>
</organism>
<dbReference type="InterPro" id="IPR011992">
    <property type="entry name" value="EF-hand-dom_pair"/>
</dbReference>
<keyword evidence="4" id="KW-0479">Metal-binding</keyword>
<reference evidence="8" key="1">
    <citation type="thesis" date="2020" institute="ProQuest LLC" country="789 East Eisenhower Parkway, Ann Arbor, MI, USA">
        <title>Comparative Genomics and Chromosome Evolution.</title>
        <authorList>
            <person name="Mudd A.B."/>
        </authorList>
    </citation>
    <scope>NUCLEOTIDE SEQUENCE</scope>
    <source>
        <strain evidence="8">237g6f4</strain>
        <tissue evidence="8">Blood</tissue>
    </source>
</reference>
<evidence type="ECO:0000313" key="8">
    <source>
        <dbReference type="EMBL" id="KAG8555021.1"/>
    </source>
</evidence>
<evidence type="ECO:0000256" key="1">
    <source>
        <dbReference type="ARBA" id="ARBA00004308"/>
    </source>
</evidence>
<dbReference type="Gene3D" id="1.10.238.10">
    <property type="entry name" value="EF-hand"/>
    <property type="match status" value="1"/>
</dbReference>
<dbReference type="GO" id="GO:0046872">
    <property type="term" value="F:metal ion binding"/>
    <property type="evidence" value="ECO:0007669"/>
    <property type="project" value="UniProtKB-KW"/>
</dbReference>
<dbReference type="PANTHER" id="PTHR46735">
    <property type="entry name" value="CALPAIN, SMALL SUBUNIT 1 A-RELATED"/>
    <property type="match status" value="1"/>
</dbReference>
<proteinExistence type="predicted"/>
<accession>A0AAV7A7R9</accession>
<protein>
    <submittedName>
        <fullName evidence="8">Uncharacterized protein</fullName>
    </submittedName>
</protein>
<evidence type="ECO:0000313" key="9">
    <source>
        <dbReference type="Proteomes" id="UP000824782"/>
    </source>
</evidence>
<dbReference type="PANTHER" id="PTHR46735:SF3">
    <property type="entry name" value="CALPAIN SMALL SUBUNIT 1-RELATED"/>
    <property type="match status" value="1"/>
</dbReference>
<gene>
    <name evidence="8" type="ORF">GDO81_017547</name>
</gene>
<dbReference type="EMBL" id="WNYA01000009">
    <property type="protein sequence ID" value="KAG8555021.1"/>
    <property type="molecule type" value="Genomic_DNA"/>
</dbReference>
<evidence type="ECO:0000256" key="7">
    <source>
        <dbReference type="ARBA" id="ARBA00023136"/>
    </source>
</evidence>
<dbReference type="GO" id="GO:0110158">
    <property type="term" value="C:calpain complex"/>
    <property type="evidence" value="ECO:0007669"/>
    <property type="project" value="TreeGrafter"/>
</dbReference>
<dbReference type="AlphaFoldDB" id="A0AAV7A7R9"/>
<evidence type="ECO:0000256" key="2">
    <source>
        <dbReference type="ARBA" id="ARBA00004496"/>
    </source>
</evidence>
<keyword evidence="7" id="KW-0472">Membrane</keyword>
<evidence type="ECO:0000256" key="6">
    <source>
        <dbReference type="ARBA" id="ARBA00022837"/>
    </source>
</evidence>
<dbReference type="GO" id="GO:0012505">
    <property type="term" value="C:endomembrane system"/>
    <property type="evidence" value="ECO:0007669"/>
    <property type="project" value="UniProtKB-SubCell"/>
</dbReference>
<keyword evidence="5" id="KW-0677">Repeat</keyword>
<keyword evidence="9" id="KW-1185">Reference proteome</keyword>
<evidence type="ECO:0000256" key="5">
    <source>
        <dbReference type="ARBA" id="ARBA00022737"/>
    </source>
</evidence>
<keyword evidence="6" id="KW-0106">Calcium</keyword>
<keyword evidence="3" id="KW-0963">Cytoplasm</keyword>
<comment type="subcellular location">
    <subcellularLocation>
        <location evidence="2">Cytoplasm</location>
    </subcellularLocation>
    <subcellularLocation>
        <location evidence="1">Endomembrane system</location>
    </subcellularLocation>
</comment>
<name>A0AAV7A7R9_ENGPU</name>
<evidence type="ECO:0000256" key="4">
    <source>
        <dbReference type="ARBA" id="ARBA00022723"/>
    </source>
</evidence>
<evidence type="ECO:0000256" key="3">
    <source>
        <dbReference type="ARBA" id="ARBA00022490"/>
    </source>
</evidence>
<comment type="caution">
    <text evidence="8">The sequence shown here is derived from an EMBL/GenBank/DDBJ whole genome shotgun (WGS) entry which is preliminary data.</text>
</comment>